<dbReference type="Proteomes" id="UP000053029">
    <property type="component" value="Unassembled WGS sequence"/>
</dbReference>
<dbReference type="OrthoDB" id="4132945at2759"/>
<dbReference type="HOGENOM" id="CLU_1030728_0_0_1"/>
<dbReference type="VEuPathDB" id="FungiDB:Z517_09145"/>
<evidence type="ECO:0000313" key="2">
    <source>
        <dbReference type="Proteomes" id="UP000053029"/>
    </source>
</evidence>
<gene>
    <name evidence="1" type="ORF">Z517_09145</name>
</gene>
<sequence>MDFVATSPEAYFQGRVDHMLHCSFLSDQFSQGILSSRDAIDPRRNHVVVVPIDSLVSIELDSWHDGGIADTGFHHFDRIGEMADRGPVSVRLAYLDGLLFMAIEFPSPDRGCHPLQDESITNAYGPESVVKLLKKMWETYDSLSLLSWLYPADLPTEISPGGLLDSWSHQLGAVHGALAASMTRTASDYLEQRIEEVAKGNEYVQDANIDEMYEFIGLHRKTDVFLNALRMERDIDSRVKIWGLYRDNLSLLRAKMERSMYFMKSNLDKA</sequence>
<accession>A0A0D2DG94</accession>
<protein>
    <submittedName>
        <fullName evidence="1">Unplaced genomic scaffold supercont1.6, whole genome shotgun sequence</fullName>
    </submittedName>
</protein>
<dbReference type="EMBL" id="KN846974">
    <property type="protein sequence ID" value="KIW76701.1"/>
    <property type="molecule type" value="Genomic_DNA"/>
</dbReference>
<keyword evidence="2" id="KW-1185">Reference proteome</keyword>
<dbReference type="AlphaFoldDB" id="A0A0D2DG94"/>
<reference evidence="1 2" key="1">
    <citation type="submission" date="2015-01" db="EMBL/GenBank/DDBJ databases">
        <title>The Genome Sequence of Fonsecaea pedrosoi CBS 271.37.</title>
        <authorList>
            <consortium name="The Broad Institute Genomics Platform"/>
            <person name="Cuomo C."/>
            <person name="de Hoog S."/>
            <person name="Gorbushina A."/>
            <person name="Stielow B."/>
            <person name="Teixiera M."/>
            <person name="Abouelleil A."/>
            <person name="Chapman S.B."/>
            <person name="Priest M."/>
            <person name="Young S.K."/>
            <person name="Wortman J."/>
            <person name="Nusbaum C."/>
            <person name="Birren B."/>
        </authorList>
    </citation>
    <scope>NUCLEOTIDE SEQUENCE [LARGE SCALE GENOMIC DNA]</scope>
    <source>
        <strain evidence="1 2">CBS 271.37</strain>
    </source>
</reference>
<name>A0A0D2DG94_9EURO</name>
<proteinExistence type="predicted"/>
<dbReference type="GeneID" id="25308635"/>
<dbReference type="RefSeq" id="XP_013280509.1">
    <property type="nucleotide sequence ID" value="XM_013425055.1"/>
</dbReference>
<organism evidence="1 2">
    <name type="scientific">Fonsecaea pedrosoi CBS 271.37</name>
    <dbReference type="NCBI Taxonomy" id="1442368"/>
    <lineage>
        <taxon>Eukaryota</taxon>
        <taxon>Fungi</taxon>
        <taxon>Dikarya</taxon>
        <taxon>Ascomycota</taxon>
        <taxon>Pezizomycotina</taxon>
        <taxon>Eurotiomycetes</taxon>
        <taxon>Chaetothyriomycetidae</taxon>
        <taxon>Chaetothyriales</taxon>
        <taxon>Herpotrichiellaceae</taxon>
        <taxon>Fonsecaea</taxon>
    </lineage>
</organism>
<evidence type="ECO:0000313" key="1">
    <source>
        <dbReference type="EMBL" id="KIW76701.1"/>
    </source>
</evidence>